<dbReference type="Proteomes" id="UP000029443">
    <property type="component" value="Unassembled WGS sequence"/>
</dbReference>
<name>A0ABR4WCX2_9GAMM</name>
<evidence type="ECO:0000256" key="2">
    <source>
        <dbReference type="ARBA" id="ARBA00023315"/>
    </source>
</evidence>
<organism evidence="4 5">
    <name type="scientific">Alcanivorax jadensis T9</name>
    <dbReference type="NCBI Taxonomy" id="1177181"/>
    <lineage>
        <taxon>Bacteria</taxon>
        <taxon>Pseudomonadati</taxon>
        <taxon>Pseudomonadota</taxon>
        <taxon>Gammaproteobacteria</taxon>
        <taxon>Oceanospirillales</taxon>
        <taxon>Alcanivoracaceae</taxon>
        <taxon>Alcanivorax</taxon>
    </lineage>
</organism>
<dbReference type="SUPFAM" id="SSF55729">
    <property type="entry name" value="Acyl-CoA N-acyltransferases (Nat)"/>
    <property type="match status" value="1"/>
</dbReference>
<reference evidence="4 5" key="1">
    <citation type="submission" date="2012-09" db="EMBL/GenBank/DDBJ databases">
        <title>Genome Sequence of alkane-degrading Bacterium Alcanivorax jadensis T9.</title>
        <authorList>
            <person name="Lai Q."/>
            <person name="Shao Z."/>
        </authorList>
    </citation>
    <scope>NUCLEOTIDE SEQUENCE [LARGE SCALE GENOMIC DNA]</scope>
    <source>
        <strain evidence="4 5">T9</strain>
    </source>
</reference>
<dbReference type="InterPro" id="IPR016181">
    <property type="entry name" value="Acyl_CoA_acyltransferase"/>
</dbReference>
<dbReference type="Gene3D" id="3.40.630.30">
    <property type="match status" value="1"/>
</dbReference>
<dbReference type="Pfam" id="PF00583">
    <property type="entry name" value="Acetyltransf_1"/>
    <property type="match status" value="1"/>
</dbReference>
<evidence type="ECO:0000313" key="5">
    <source>
        <dbReference type="Proteomes" id="UP000029443"/>
    </source>
</evidence>
<feature type="domain" description="N-acetyltransferase" evidence="3">
    <location>
        <begin position="4"/>
        <end position="156"/>
    </location>
</feature>
<accession>A0ABR4WCX2</accession>
<proteinExistence type="predicted"/>
<dbReference type="RefSeq" id="WP_035247236.1">
    <property type="nucleotide sequence ID" value="NZ_ARXU01000005.1"/>
</dbReference>
<dbReference type="EMBL" id="ARXU01000005">
    <property type="protein sequence ID" value="KGD61311.1"/>
    <property type="molecule type" value="Genomic_DNA"/>
</dbReference>
<evidence type="ECO:0000259" key="3">
    <source>
        <dbReference type="PROSITE" id="PS51186"/>
    </source>
</evidence>
<comment type="caution">
    <text evidence="4">The sequence shown here is derived from an EMBL/GenBank/DDBJ whole genome shotgun (WGS) entry which is preliminary data.</text>
</comment>
<keyword evidence="2" id="KW-0012">Acyltransferase</keyword>
<dbReference type="InterPro" id="IPR050680">
    <property type="entry name" value="YpeA/RimI_acetyltransf"/>
</dbReference>
<sequence length="157" mass="17883">MHSYRLRPASDSDTPMLLAIYTSTRQEEVAQTGWPQGQQDAFLAMQAKAQHEHYLLHYPEAERHLIELSGETAGRLYLSDWEQEIRIVDIALLPAFRGSGLGSQVLAALQARARRAGKPLTIHVETNNPARRLYERLGFVEQADKGVYLLMRWQPDD</sequence>
<dbReference type="PROSITE" id="PS51186">
    <property type="entry name" value="GNAT"/>
    <property type="match status" value="1"/>
</dbReference>
<evidence type="ECO:0000256" key="1">
    <source>
        <dbReference type="ARBA" id="ARBA00022679"/>
    </source>
</evidence>
<keyword evidence="5" id="KW-1185">Reference proteome</keyword>
<keyword evidence="1" id="KW-0808">Transferase</keyword>
<gene>
    <name evidence="4" type="ORF">T9A_01760</name>
</gene>
<dbReference type="PANTHER" id="PTHR43420">
    <property type="entry name" value="ACETYLTRANSFERASE"/>
    <property type="match status" value="1"/>
</dbReference>
<evidence type="ECO:0000313" key="4">
    <source>
        <dbReference type="EMBL" id="KGD61311.1"/>
    </source>
</evidence>
<dbReference type="InterPro" id="IPR000182">
    <property type="entry name" value="GNAT_dom"/>
</dbReference>
<protein>
    <recommendedName>
        <fullName evidence="3">N-acetyltransferase domain-containing protein</fullName>
    </recommendedName>
</protein>